<evidence type="ECO:0000313" key="8">
    <source>
        <dbReference type="EMBL" id="KAK5646929.1"/>
    </source>
</evidence>
<dbReference type="Pfam" id="PF00135">
    <property type="entry name" value="COesterase"/>
    <property type="match status" value="1"/>
</dbReference>
<evidence type="ECO:0000313" key="9">
    <source>
        <dbReference type="Proteomes" id="UP001329430"/>
    </source>
</evidence>
<feature type="signal peptide" evidence="6">
    <location>
        <begin position="1"/>
        <end position="24"/>
    </location>
</feature>
<evidence type="ECO:0000256" key="6">
    <source>
        <dbReference type="RuleBase" id="RU361235"/>
    </source>
</evidence>
<keyword evidence="9" id="KW-1185">Reference proteome</keyword>
<evidence type="ECO:0000256" key="3">
    <source>
        <dbReference type="ARBA" id="ARBA00022801"/>
    </source>
</evidence>
<evidence type="ECO:0000256" key="4">
    <source>
        <dbReference type="ARBA" id="ARBA00023157"/>
    </source>
</evidence>
<evidence type="ECO:0000259" key="7">
    <source>
        <dbReference type="Pfam" id="PF00135"/>
    </source>
</evidence>
<keyword evidence="6" id="KW-0732">Signal</keyword>
<comment type="caution">
    <text evidence="8">The sequence shown here is derived from an EMBL/GenBank/DDBJ whole genome shotgun (WGS) entry which is preliminary data.</text>
</comment>
<evidence type="ECO:0000256" key="1">
    <source>
        <dbReference type="ARBA" id="ARBA00005964"/>
    </source>
</evidence>
<keyword evidence="3 6" id="KW-0378">Hydrolase</keyword>
<keyword evidence="2" id="KW-0719">Serine esterase</keyword>
<dbReference type="SUPFAM" id="SSF53474">
    <property type="entry name" value="alpha/beta-Hydrolases"/>
    <property type="match status" value="1"/>
</dbReference>
<dbReference type="GO" id="GO:0052689">
    <property type="term" value="F:carboxylic ester hydrolase activity"/>
    <property type="evidence" value="ECO:0007669"/>
    <property type="project" value="UniProtKB-KW"/>
</dbReference>
<evidence type="ECO:0000256" key="5">
    <source>
        <dbReference type="ARBA" id="ARBA00023180"/>
    </source>
</evidence>
<protein>
    <recommendedName>
        <fullName evidence="6">Carboxylic ester hydrolase</fullName>
        <ecNumber evidence="6">3.1.1.-</ecNumber>
    </recommendedName>
</protein>
<feature type="chain" id="PRO_5042672810" description="Carboxylic ester hydrolase" evidence="6">
    <location>
        <begin position="25"/>
        <end position="602"/>
    </location>
</feature>
<keyword evidence="5" id="KW-0325">Glycoprotein</keyword>
<dbReference type="InterPro" id="IPR019826">
    <property type="entry name" value="Carboxylesterase_B_AS"/>
</dbReference>
<dbReference type="FunFam" id="3.40.50.1820:FF:000155">
    <property type="entry name" value="Carboxylic ester hydrolase"/>
    <property type="match status" value="1"/>
</dbReference>
<dbReference type="AlphaFoldDB" id="A0AAN7VI51"/>
<keyword evidence="4" id="KW-1015">Disulfide bond</keyword>
<dbReference type="InterPro" id="IPR002018">
    <property type="entry name" value="CarbesteraseB"/>
</dbReference>
<reference evidence="8 9" key="1">
    <citation type="journal article" date="2024" name="Insects">
        <title>An Improved Chromosome-Level Genome Assembly of the Firefly Pyrocoelia pectoralis.</title>
        <authorList>
            <person name="Fu X."/>
            <person name="Meyer-Rochow V.B."/>
            <person name="Ballantyne L."/>
            <person name="Zhu X."/>
        </authorList>
    </citation>
    <scope>NUCLEOTIDE SEQUENCE [LARGE SCALE GENOMIC DNA]</scope>
    <source>
        <strain evidence="8">XCY_ONT2</strain>
    </source>
</reference>
<sequence length="602" mass="67924">MPRSSNIFLIILVLEVLVFRGSHSSLTDNLIVTTNYGKLKGIFESSRYNRTYCAFKGIPFAKPPVGNLRFRAPLPPDPWKNVRDASKDAPMCIQKNYLYHHKPPVEGKEDCLYLNVYTPQCTKLPIQNRRFLLPVMVFIHYGAFFGGTGHSDYIGPELFMDKKVVLVTFNYRLGAFGFLSTNDDASPGNWALKDQVAALQWVRDNIIAFGGNNQKVTIFGQSAGAGCVHYHMLSPTTKNLFSKAISQSGSTLSLWGRPANALQAQIAKQQAMFVNCDSTTDSHAMVSCLRNVDANVLADSADKFKFFSTEPFLLYAPVTEMQTAMNPKPYITEDPLDIIKNGRMHKIPWITGVVADEGILRASPLLRQSSVLSQLNDNFPQLAPQILALSLSVPTTEVTDIWNKINNYFIGNDFINVTEPENVQGFINLYGDRSFIYGSYQSALLHAWKGHTPIWFYNFAYKGEYSYEKHFATTTEKIPFNWGISHCDDLLYLFNSKKLFPPLKSPNDQLMSKIMIKLWTNFATYGEPTPLSTSKKSRWEPLPNLEGFSTVKNSDLIYLNITGSHNDALGSGINLEVMNSFYPQRMQFWQSLPLQENIDGFQ</sequence>
<dbReference type="PROSITE" id="PS00122">
    <property type="entry name" value="CARBOXYLESTERASE_B_1"/>
    <property type="match status" value="1"/>
</dbReference>
<dbReference type="EC" id="3.1.1.-" evidence="6"/>
<proteinExistence type="inferred from homology"/>
<feature type="domain" description="Carboxylesterase type B" evidence="7">
    <location>
        <begin position="29"/>
        <end position="544"/>
    </location>
</feature>
<organism evidence="8 9">
    <name type="scientific">Pyrocoelia pectoralis</name>
    <dbReference type="NCBI Taxonomy" id="417401"/>
    <lineage>
        <taxon>Eukaryota</taxon>
        <taxon>Metazoa</taxon>
        <taxon>Ecdysozoa</taxon>
        <taxon>Arthropoda</taxon>
        <taxon>Hexapoda</taxon>
        <taxon>Insecta</taxon>
        <taxon>Pterygota</taxon>
        <taxon>Neoptera</taxon>
        <taxon>Endopterygota</taxon>
        <taxon>Coleoptera</taxon>
        <taxon>Polyphaga</taxon>
        <taxon>Elateriformia</taxon>
        <taxon>Elateroidea</taxon>
        <taxon>Lampyridae</taxon>
        <taxon>Lampyrinae</taxon>
        <taxon>Pyrocoelia</taxon>
    </lineage>
</organism>
<dbReference type="InterPro" id="IPR019819">
    <property type="entry name" value="Carboxylesterase_B_CS"/>
</dbReference>
<dbReference type="InterPro" id="IPR050309">
    <property type="entry name" value="Type-B_Carboxylest/Lipase"/>
</dbReference>
<gene>
    <name evidence="8" type="ORF">RI129_005393</name>
</gene>
<evidence type="ECO:0000256" key="2">
    <source>
        <dbReference type="ARBA" id="ARBA00022487"/>
    </source>
</evidence>
<dbReference type="EMBL" id="JAVRBK010000003">
    <property type="protein sequence ID" value="KAK5646929.1"/>
    <property type="molecule type" value="Genomic_DNA"/>
</dbReference>
<dbReference type="Gene3D" id="3.40.50.1820">
    <property type="entry name" value="alpha/beta hydrolase"/>
    <property type="match status" value="1"/>
</dbReference>
<accession>A0AAN7VI51</accession>
<dbReference type="InterPro" id="IPR029058">
    <property type="entry name" value="AB_hydrolase_fold"/>
</dbReference>
<name>A0AAN7VI51_9COLE</name>
<comment type="similarity">
    <text evidence="1 6">Belongs to the type-B carboxylesterase/lipase family.</text>
</comment>
<dbReference type="PROSITE" id="PS00941">
    <property type="entry name" value="CARBOXYLESTERASE_B_2"/>
    <property type="match status" value="1"/>
</dbReference>
<dbReference type="Proteomes" id="UP001329430">
    <property type="component" value="Chromosome 3"/>
</dbReference>
<dbReference type="PANTHER" id="PTHR11559">
    <property type="entry name" value="CARBOXYLESTERASE"/>
    <property type="match status" value="1"/>
</dbReference>